<keyword evidence="4" id="KW-0479">Metal-binding</keyword>
<name>A0A167LZ11_CORFA</name>
<dbReference type="GO" id="GO:0016279">
    <property type="term" value="F:protein-lysine N-methyltransferase activity"/>
    <property type="evidence" value="ECO:0007669"/>
    <property type="project" value="TreeGrafter"/>
</dbReference>
<evidence type="ECO:0000313" key="10">
    <source>
        <dbReference type="EMBL" id="OAA53709.1"/>
    </source>
</evidence>
<dbReference type="InterPro" id="IPR046341">
    <property type="entry name" value="SET_dom_sf"/>
</dbReference>
<dbReference type="InterPro" id="IPR050600">
    <property type="entry name" value="SETD3_SETD6_MTase"/>
</dbReference>
<evidence type="ECO:0000256" key="6">
    <source>
        <dbReference type="ARBA" id="ARBA00022833"/>
    </source>
</evidence>
<dbReference type="STRING" id="1081104.A0A167LZ11"/>
<dbReference type="GeneID" id="30024940"/>
<reference evidence="10 11" key="1">
    <citation type="journal article" date="2016" name="Genome Biol. Evol.">
        <title>Divergent and convergent evolution of fungal pathogenicity.</title>
        <authorList>
            <person name="Shang Y."/>
            <person name="Xiao G."/>
            <person name="Zheng P."/>
            <person name="Cen K."/>
            <person name="Zhan S."/>
            <person name="Wang C."/>
        </authorList>
    </citation>
    <scope>NUCLEOTIDE SEQUENCE [LARGE SCALE GENOMIC DNA]</scope>
    <source>
        <strain evidence="10 11">ARSEF 2679</strain>
    </source>
</reference>
<keyword evidence="6" id="KW-0862">Zinc</keyword>
<organism evidence="10 11">
    <name type="scientific">Cordyceps fumosorosea (strain ARSEF 2679)</name>
    <name type="common">Isaria fumosorosea</name>
    <dbReference type="NCBI Taxonomy" id="1081104"/>
    <lineage>
        <taxon>Eukaryota</taxon>
        <taxon>Fungi</taxon>
        <taxon>Dikarya</taxon>
        <taxon>Ascomycota</taxon>
        <taxon>Pezizomycotina</taxon>
        <taxon>Sordariomycetes</taxon>
        <taxon>Hypocreomycetidae</taxon>
        <taxon>Hypocreales</taxon>
        <taxon>Cordycipitaceae</taxon>
        <taxon>Cordyceps</taxon>
    </lineage>
</organism>
<dbReference type="InterPro" id="IPR001214">
    <property type="entry name" value="SET_dom"/>
</dbReference>
<dbReference type="OrthoDB" id="341421at2759"/>
<evidence type="ECO:0000256" key="3">
    <source>
        <dbReference type="ARBA" id="ARBA00022691"/>
    </source>
</evidence>
<keyword evidence="2 10" id="KW-0808">Transferase</keyword>
<evidence type="ECO:0000256" key="7">
    <source>
        <dbReference type="PROSITE-ProRule" id="PRU00134"/>
    </source>
</evidence>
<dbReference type="PROSITE" id="PS50280">
    <property type="entry name" value="SET"/>
    <property type="match status" value="1"/>
</dbReference>
<dbReference type="RefSeq" id="XP_018700577.1">
    <property type="nucleotide sequence ID" value="XM_018852251.1"/>
</dbReference>
<evidence type="ECO:0000259" key="8">
    <source>
        <dbReference type="PROSITE" id="PS50280"/>
    </source>
</evidence>
<dbReference type="EMBL" id="AZHB01000033">
    <property type="protein sequence ID" value="OAA53709.1"/>
    <property type="molecule type" value="Genomic_DNA"/>
</dbReference>
<dbReference type="GO" id="GO:0032259">
    <property type="term" value="P:methylation"/>
    <property type="evidence" value="ECO:0007669"/>
    <property type="project" value="UniProtKB-KW"/>
</dbReference>
<dbReference type="InterPro" id="IPR036464">
    <property type="entry name" value="Rubisco_LSMT_subst-bd_sf"/>
</dbReference>
<dbReference type="Pfam" id="PF00856">
    <property type="entry name" value="SET"/>
    <property type="match status" value="1"/>
</dbReference>
<feature type="domain" description="SET" evidence="8">
    <location>
        <begin position="14"/>
        <end position="236"/>
    </location>
</feature>
<dbReference type="PANTHER" id="PTHR13271:SF34">
    <property type="entry name" value="N-LYSINE METHYLTRANSFERASE SETD6"/>
    <property type="match status" value="1"/>
</dbReference>
<evidence type="ECO:0000313" key="11">
    <source>
        <dbReference type="Proteomes" id="UP000076744"/>
    </source>
</evidence>
<feature type="domain" description="MYND-type" evidence="9">
    <location>
        <begin position="435"/>
        <end position="475"/>
    </location>
</feature>
<proteinExistence type="predicted"/>
<comment type="caution">
    <text evidence="10">The sequence shown here is derived from an EMBL/GenBank/DDBJ whole genome shotgun (WGS) entry which is preliminary data.</text>
</comment>
<dbReference type="Gene3D" id="6.10.140.2220">
    <property type="match status" value="1"/>
</dbReference>
<dbReference type="SUPFAM" id="SSF82199">
    <property type="entry name" value="SET domain"/>
    <property type="match status" value="1"/>
</dbReference>
<dbReference type="Gene3D" id="3.90.1410.10">
    <property type="entry name" value="set domain protein methyltransferase, domain 1"/>
    <property type="match status" value="1"/>
</dbReference>
<dbReference type="InterPro" id="IPR015353">
    <property type="entry name" value="Rubisco_LSMT_subst-bd"/>
</dbReference>
<evidence type="ECO:0000256" key="2">
    <source>
        <dbReference type="ARBA" id="ARBA00022679"/>
    </source>
</evidence>
<dbReference type="Pfam" id="PF01753">
    <property type="entry name" value="zf-MYND"/>
    <property type="match status" value="1"/>
</dbReference>
<evidence type="ECO:0000256" key="1">
    <source>
        <dbReference type="ARBA" id="ARBA00022603"/>
    </source>
</evidence>
<dbReference type="GO" id="GO:0008270">
    <property type="term" value="F:zinc ion binding"/>
    <property type="evidence" value="ECO:0007669"/>
    <property type="project" value="UniProtKB-KW"/>
</dbReference>
<accession>A0A167LZ11</accession>
<dbReference type="CDD" id="cd10527">
    <property type="entry name" value="SET_LSMT"/>
    <property type="match status" value="1"/>
</dbReference>
<dbReference type="AlphaFoldDB" id="A0A167LZ11"/>
<sequence>MEAWLEDSGADGLDKVEVADFPLTTGRGVRAKCDLNKGDKILTIPAPCLWTIKRARNDELFGTVLKCVPRQMSVDETLALYILFVRSRPDHLPYKNLQKHIAALPQSYTASVFFEKNELAVLVGSSLHQLTANAQAQIENDYLTFQTLFQEHPTLFQEKRFSIEEYKWALCTIWSRGMDFVVDGEPVRLLAPFADMLNHSPDVQEQCHRLIKESGNLFVIASRDYKAGDQVFINYHYFPGRPDLSKLPNHRLLYLYGFVLPSNPDDSYELALQTGPGALRYAEKEKLWARAGLTAVSTIPLTVEEPLPSKILQYLRIQRLEYFESMTEQEADEQILHYLIAYFTETLAGFGSPREDLEERLGNGTYATGSNSWAAAHVSASEQRILELAKGKAAKLLGENAAAAQQAAMQRAEKMLAALRAGDDGEVDAPPPDRCVQCGKDGAAAKLMMCGKCKAVKYCGRHCQVVDRQKHKKVCSVKK</sequence>
<dbReference type="SUPFAM" id="SSF144232">
    <property type="entry name" value="HIT/MYND zinc finger-like"/>
    <property type="match status" value="1"/>
</dbReference>
<dbReference type="InterPro" id="IPR002893">
    <property type="entry name" value="Znf_MYND"/>
</dbReference>
<dbReference type="Gene3D" id="3.90.1420.10">
    <property type="entry name" value="Rubisco LSMT, substrate-binding domain"/>
    <property type="match status" value="1"/>
</dbReference>
<keyword evidence="11" id="KW-1185">Reference proteome</keyword>
<protein>
    <submittedName>
        <fullName evidence="10">Rubisco LS methyltransferase, substrate-binding domain protein</fullName>
    </submittedName>
</protein>
<dbReference type="GO" id="GO:0005634">
    <property type="term" value="C:nucleus"/>
    <property type="evidence" value="ECO:0007669"/>
    <property type="project" value="TreeGrafter"/>
</dbReference>
<dbReference type="Pfam" id="PF09273">
    <property type="entry name" value="Rubis-subs-bind"/>
    <property type="match status" value="1"/>
</dbReference>
<dbReference type="PROSITE" id="PS50865">
    <property type="entry name" value="ZF_MYND_2"/>
    <property type="match status" value="1"/>
</dbReference>
<keyword evidence="3" id="KW-0949">S-adenosyl-L-methionine</keyword>
<dbReference type="PANTHER" id="PTHR13271">
    <property type="entry name" value="UNCHARACTERIZED PUTATIVE METHYLTRANSFERASE"/>
    <property type="match status" value="1"/>
</dbReference>
<dbReference type="Proteomes" id="UP000076744">
    <property type="component" value="Unassembled WGS sequence"/>
</dbReference>
<evidence type="ECO:0000259" key="9">
    <source>
        <dbReference type="PROSITE" id="PS50865"/>
    </source>
</evidence>
<dbReference type="SUPFAM" id="SSF81822">
    <property type="entry name" value="RuBisCo LSMT C-terminal, substrate-binding domain"/>
    <property type="match status" value="1"/>
</dbReference>
<dbReference type="PROSITE" id="PS01360">
    <property type="entry name" value="ZF_MYND_1"/>
    <property type="match status" value="1"/>
</dbReference>
<keyword evidence="1 10" id="KW-0489">Methyltransferase</keyword>
<evidence type="ECO:0000256" key="4">
    <source>
        <dbReference type="ARBA" id="ARBA00022723"/>
    </source>
</evidence>
<evidence type="ECO:0000256" key="5">
    <source>
        <dbReference type="ARBA" id="ARBA00022771"/>
    </source>
</evidence>
<keyword evidence="5 7" id="KW-0863">Zinc-finger</keyword>
<gene>
    <name evidence="10" type="ORF">ISF_08648</name>
</gene>